<reference evidence="3" key="1">
    <citation type="submission" date="2016-10" db="EMBL/GenBank/DDBJ databases">
        <authorList>
            <person name="Varghese N."/>
            <person name="Submissions S."/>
        </authorList>
    </citation>
    <scope>NUCLEOTIDE SEQUENCE [LARGE SCALE GENOMIC DNA]</scope>
    <source>
        <strain evidence="3">CGMCC 1.10369</strain>
    </source>
</reference>
<proteinExistence type="predicted"/>
<dbReference type="GO" id="GO:0016757">
    <property type="term" value="F:glycosyltransferase activity"/>
    <property type="evidence" value="ECO:0007669"/>
    <property type="project" value="InterPro"/>
</dbReference>
<dbReference type="RefSeq" id="WP_090839603.1">
    <property type="nucleotide sequence ID" value="NZ_FNIL01000001.1"/>
</dbReference>
<keyword evidence="2" id="KW-0808">Transferase</keyword>
<dbReference type="PANTHER" id="PTHR12526">
    <property type="entry name" value="GLYCOSYLTRANSFERASE"/>
    <property type="match status" value="1"/>
</dbReference>
<dbReference type="Gene3D" id="3.40.50.2000">
    <property type="entry name" value="Glycogen Phosphorylase B"/>
    <property type="match status" value="2"/>
</dbReference>
<dbReference type="STRING" id="745820.SAMN04488053_101150"/>
<dbReference type="EMBL" id="FNIL01000001">
    <property type="protein sequence ID" value="SDN21984.1"/>
    <property type="molecule type" value="Genomic_DNA"/>
</dbReference>
<sequence length="399" mass="45720">MKKLLIVSFDLEVGGVERSLISLLNELKDAPYEIDLFLYRHTGEFMEFIPKHVNLLPEAQEYATFRKSIKEIFLERNFKFGQVRLAAKWNASMQKIYLSLNEPGYRQMQEMWLKSMRYLPDIQGDYDLAVSYLWPHYTVLNKVKAHKKAAWIHTDFSTVEVNLKRDKEMWQKFNSIVAVSESCKEAFVNVHPALKEKIIVIENMASPHSIELEAGKEISNEMDKGKFKIITVARLSYAKGIDLAVEAAGILKSKGRDDFTWYIVGYGGELDKLKKLVKDNDLEDHIIFLGKKINPYPFLKQAHLYVQPSRYEGKAVTVTEAQIMKLPVLITNYATAASQVHHGINGFITELSPKGIAKGIMLLKDNETLRTQLIKGCAEYDFSSAKHLDRFHSLVRGQI</sequence>
<protein>
    <submittedName>
        <fullName evidence="2">Glycosyltransferase involved in cell wall bisynthesis</fullName>
    </submittedName>
</protein>
<dbReference type="Pfam" id="PF00534">
    <property type="entry name" value="Glycos_transf_1"/>
    <property type="match status" value="1"/>
</dbReference>
<organism evidence="2 3">
    <name type="scientific">Alkalicoccus daliensis</name>
    <dbReference type="NCBI Taxonomy" id="745820"/>
    <lineage>
        <taxon>Bacteria</taxon>
        <taxon>Bacillati</taxon>
        <taxon>Bacillota</taxon>
        <taxon>Bacilli</taxon>
        <taxon>Bacillales</taxon>
        <taxon>Bacillaceae</taxon>
        <taxon>Alkalicoccus</taxon>
    </lineage>
</organism>
<dbReference type="PANTHER" id="PTHR12526:SF630">
    <property type="entry name" value="GLYCOSYLTRANSFERASE"/>
    <property type="match status" value="1"/>
</dbReference>
<keyword evidence="3" id="KW-1185">Reference proteome</keyword>
<accession>A0A1G9ZL13</accession>
<evidence type="ECO:0000259" key="1">
    <source>
        <dbReference type="Pfam" id="PF00534"/>
    </source>
</evidence>
<dbReference type="OrthoDB" id="9813638at2"/>
<dbReference type="Proteomes" id="UP000198778">
    <property type="component" value="Unassembled WGS sequence"/>
</dbReference>
<evidence type="ECO:0000313" key="3">
    <source>
        <dbReference type="Proteomes" id="UP000198778"/>
    </source>
</evidence>
<dbReference type="AlphaFoldDB" id="A0A1G9ZL13"/>
<feature type="domain" description="Glycosyl transferase family 1" evidence="1">
    <location>
        <begin position="220"/>
        <end position="375"/>
    </location>
</feature>
<evidence type="ECO:0000313" key="2">
    <source>
        <dbReference type="EMBL" id="SDN21984.1"/>
    </source>
</evidence>
<name>A0A1G9ZL13_9BACI</name>
<dbReference type="InterPro" id="IPR001296">
    <property type="entry name" value="Glyco_trans_1"/>
</dbReference>
<dbReference type="SUPFAM" id="SSF53756">
    <property type="entry name" value="UDP-Glycosyltransferase/glycogen phosphorylase"/>
    <property type="match status" value="1"/>
</dbReference>
<gene>
    <name evidence="2" type="ORF">SAMN04488053_101150</name>
</gene>
<dbReference type="CDD" id="cd03811">
    <property type="entry name" value="GT4_GT28_WabH-like"/>
    <property type="match status" value="1"/>
</dbReference>